<dbReference type="GO" id="GO:0005507">
    <property type="term" value="F:copper ion binding"/>
    <property type="evidence" value="ECO:0007669"/>
    <property type="project" value="UniProtKB-UniRule"/>
</dbReference>
<protein>
    <recommendedName>
        <fullName evidence="8">Azurin</fullName>
    </recommendedName>
</protein>
<dbReference type="InterPro" id="IPR050845">
    <property type="entry name" value="Cu-binding_ET"/>
</dbReference>
<dbReference type="NCBIfam" id="TIGR02695">
    <property type="entry name" value="azurin"/>
    <property type="match status" value="1"/>
</dbReference>
<dbReference type="InterPro" id="IPR014068">
    <property type="entry name" value="Azurin"/>
</dbReference>
<keyword evidence="5 8" id="KW-0249">Electron transport</keyword>
<dbReference type="RefSeq" id="WP_171679789.1">
    <property type="nucleotide sequence ID" value="NZ_JABGBN010000001.1"/>
</dbReference>
<keyword evidence="8" id="KW-0732">Signal</keyword>
<dbReference type="InterPro" id="IPR028871">
    <property type="entry name" value="BlueCu_1_BS"/>
</dbReference>
<evidence type="ECO:0000256" key="1">
    <source>
        <dbReference type="ARBA" id="ARBA00004418"/>
    </source>
</evidence>
<dbReference type="InterPro" id="IPR008972">
    <property type="entry name" value="Cupredoxin"/>
</dbReference>
<dbReference type="InterPro" id="IPR000923">
    <property type="entry name" value="BlueCu_1"/>
</dbReference>
<comment type="function">
    <text evidence="8">Transfers electrons from cytochrome c551 to cytochrome oxidase.</text>
</comment>
<dbReference type="Pfam" id="PF00127">
    <property type="entry name" value="Copper-bind"/>
    <property type="match status" value="1"/>
</dbReference>
<dbReference type="PANTHER" id="PTHR38439">
    <property type="entry name" value="AURACYANIN-B"/>
    <property type="match status" value="1"/>
</dbReference>
<dbReference type="Proteomes" id="UP000537862">
    <property type="component" value="Unassembled WGS sequence"/>
</dbReference>
<gene>
    <name evidence="10" type="primary">azu</name>
    <name evidence="10" type="ORF">HKX39_02875</name>
</gene>
<feature type="domain" description="Blue (type 1) copper" evidence="9">
    <location>
        <begin position="22"/>
        <end position="148"/>
    </location>
</feature>
<keyword evidence="6 8" id="KW-0186">Copper</keyword>
<dbReference type="AlphaFoldDB" id="A0A849P3A0"/>
<dbReference type="GO" id="GO:0009055">
    <property type="term" value="F:electron transfer activity"/>
    <property type="evidence" value="ECO:0007669"/>
    <property type="project" value="InterPro"/>
</dbReference>
<name>A0A849P3A0_9BURK</name>
<dbReference type="EMBL" id="JABGBN010000001">
    <property type="protein sequence ID" value="NOL51121.1"/>
    <property type="molecule type" value="Genomic_DNA"/>
</dbReference>
<sequence>MSMKQYALAGLFTLMAAPAMAAECSVVVESTDQMQFNTKEIVVSKACSAVEVELKHVGQIPKAAMGHNIVIAKAEDAAGVIADSMAVGVDKDYVKADDARILAHSALIGGGESTKFSIDPAKLEKDGAYEFFCTFPGHAAMMKGVVKVTD</sequence>
<evidence type="ECO:0000256" key="4">
    <source>
        <dbReference type="ARBA" id="ARBA00022764"/>
    </source>
</evidence>
<dbReference type="PROSITE" id="PS00196">
    <property type="entry name" value="COPPER_BLUE"/>
    <property type="match status" value="1"/>
</dbReference>
<accession>A0A849P3A0</accession>
<evidence type="ECO:0000256" key="8">
    <source>
        <dbReference type="RuleBase" id="RU363017"/>
    </source>
</evidence>
<evidence type="ECO:0000313" key="11">
    <source>
        <dbReference type="Proteomes" id="UP000537862"/>
    </source>
</evidence>
<evidence type="ECO:0000256" key="5">
    <source>
        <dbReference type="ARBA" id="ARBA00022982"/>
    </source>
</evidence>
<keyword evidence="4 8" id="KW-0574">Periplasm</keyword>
<keyword evidence="11" id="KW-1185">Reference proteome</keyword>
<keyword evidence="3 8" id="KW-0479">Metal-binding</keyword>
<feature type="chain" id="PRO_5033112122" description="Azurin" evidence="8">
    <location>
        <begin position="22"/>
        <end position="150"/>
    </location>
</feature>
<reference evidence="10 11" key="1">
    <citation type="submission" date="2020-05" db="EMBL/GenBank/DDBJ databases">
        <authorList>
            <person name="Niu N."/>
        </authorList>
    </citation>
    <scope>NUCLEOTIDE SEQUENCE [LARGE SCALE GENOMIC DNA]</scope>
    <source>
        <strain evidence="10 11">3340-03</strain>
    </source>
</reference>
<evidence type="ECO:0000256" key="6">
    <source>
        <dbReference type="ARBA" id="ARBA00023008"/>
    </source>
</evidence>
<evidence type="ECO:0000313" key="10">
    <source>
        <dbReference type="EMBL" id="NOL51121.1"/>
    </source>
</evidence>
<dbReference type="PANTHER" id="PTHR38439:SF2">
    <property type="entry name" value="OUTER MEMBRANE PROTEIN H.8"/>
    <property type="match status" value="1"/>
</dbReference>
<keyword evidence="2 8" id="KW-0813">Transport</keyword>
<evidence type="ECO:0000256" key="2">
    <source>
        <dbReference type="ARBA" id="ARBA00022448"/>
    </source>
</evidence>
<keyword evidence="7" id="KW-1015">Disulfide bond</keyword>
<feature type="signal peptide" evidence="8">
    <location>
        <begin position="1"/>
        <end position="21"/>
    </location>
</feature>
<proteinExistence type="predicted"/>
<dbReference type="Gene3D" id="2.60.40.420">
    <property type="entry name" value="Cupredoxins - blue copper proteins"/>
    <property type="match status" value="1"/>
</dbReference>
<evidence type="ECO:0000259" key="9">
    <source>
        <dbReference type="Pfam" id="PF00127"/>
    </source>
</evidence>
<evidence type="ECO:0000256" key="3">
    <source>
        <dbReference type="ARBA" id="ARBA00022723"/>
    </source>
</evidence>
<dbReference type="CDD" id="cd13922">
    <property type="entry name" value="Azurin"/>
    <property type="match status" value="1"/>
</dbReference>
<comment type="subcellular location">
    <subcellularLocation>
        <location evidence="1 8">Periplasm</location>
    </subcellularLocation>
</comment>
<dbReference type="SUPFAM" id="SSF49503">
    <property type="entry name" value="Cupredoxins"/>
    <property type="match status" value="1"/>
</dbReference>
<organism evidence="10 11">
    <name type="scientific">Pelistega suis</name>
    <dbReference type="NCBI Taxonomy" id="1631957"/>
    <lineage>
        <taxon>Bacteria</taxon>
        <taxon>Pseudomonadati</taxon>
        <taxon>Pseudomonadota</taxon>
        <taxon>Betaproteobacteria</taxon>
        <taxon>Burkholderiales</taxon>
        <taxon>Alcaligenaceae</taxon>
        <taxon>Pelistega</taxon>
    </lineage>
</organism>
<dbReference type="GO" id="GO:0042597">
    <property type="term" value="C:periplasmic space"/>
    <property type="evidence" value="ECO:0007669"/>
    <property type="project" value="UniProtKB-SubCell"/>
</dbReference>
<comment type="caution">
    <text evidence="10">The sequence shown here is derived from an EMBL/GenBank/DDBJ whole genome shotgun (WGS) entry which is preliminary data.</text>
</comment>
<evidence type="ECO:0000256" key="7">
    <source>
        <dbReference type="ARBA" id="ARBA00023157"/>
    </source>
</evidence>